<organism evidence="2 3">
    <name type="scientific">Thalictrum thalictroides</name>
    <name type="common">Rue-anemone</name>
    <name type="synonym">Anemone thalictroides</name>
    <dbReference type="NCBI Taxonomy" id="46969"/>
    <lineage>
        <taxon>Eukaryota</taxon>
        <taxon>Viridiplantae</taxon>
        <taxon>Streptophyta</taxon>
        <taxon>Embryophyta</taxon>
        <taxon>Tracheophyta</taxon>
        <taxon>Spermatophyta</taxon>
        <taxon>Magnoliopsida</taxon>
        <taxon>Ranunculales</taxon>
        <taxon>Ranunculaceae</taxon>
        <taxon>Thalictroideae</taxon>
        <taxon>Thalictrum</taxon>
    </lineage>
</organism>
<dbReference type="AlphaFoldDB" id="A0A7J6V9V9"/>
<keyword evidence="3" id="KW-1185">Reference proteome</keyword>
<dbReference type="SMART" id="SM00579">
    <property type="entry name" value="FBD"/>
    <property type="match status" value="1"/>
</dbReference>
<name>A0A7J6V9V9_THATH</name>
<comment type="caution">
    <text evidence="2">The sequence shown here is derived from an EMBL/GenBank/DDBJ whole genome shotgun (WGS) entry which is preliminary data.</text>
</comment>
<dbReference type="Pfam" id="PF08387">
    <property type="entry name" value="FBD"/>
    <property type="match status" value="1"/>
</dbReference>
<evidence type="ECO:0000313" key="3">
    <source>
        <dbReference type="Proteomes" id="UP000554482"/>
    </source>
</evidence>
<sequence length="85" mass="9804">MEEDWGKMLSMQNMFSHLKYIRVHGFDGCENEVKLLEYLLKTAPGLLSMTVTSRKTFLKSKQWDKCTEKLHSLPRAASNAIILIT</sequence>
<protein>
    <recommendedName>
        <fullName evidence="1">FBD domain-containing protein</fullName>
    </recommendedName>
</protein>
<dbReference type="EMBL" id="JABWDY010036255">
    <property type="protein sequence ID" value="KAF5181381.1"/>
    <property type="molecule type" value="Genomic_DNA"/>
</dbReference>
<evidence type="ECO:0000313" key="2">
    <source>
        <dbReference type="EMBL" id="KAF5181381.1"/>
    </source>
</evidence>
<feature type="domain" description="FBD" evidence="1">
    <location>
        <begin position="12"/>
        <end position="85"/>
    </location>
</feature>
<reference evidence="2 3" key="1">
    <citation type="submission" date="2020-06" db="EMBL/GenBank/DDBJ databases">
        <title>Transcriptomic and genomic resources for Thalictrum thalictroides and T. hernandezii: Facilitating candidate gene discovery in an emerging model plant lineage.</title>
        <authorList>
            <person name="Arias T."/>
            <person name="Riano-Pachon D.M."/>
            <person name="Di Stilio V.S."/>
        </authorList>
    </citation>
    <scope>NUCLEOTIDE SEQUENCE [LARGE SCALE GENOMIC DNA]</scope>
    <source>
        <strain evidence="3">cv. WT478/WT964</strain>
        <tissue evidence="2">Leaves</tissue>
    </source>
</reference>
<dbReference type="OrthoDB" id="594804at2759"/>
<dbReference type="InterPro" id="IPR006566">
    <property type="entry name" value="FBD"/>
</dbReference>
<proteinExistence type="predicted"/>
<dbReference type="Proteomes" id="UP000554482">
    <property type="component" value="Unassembled WGS sequence"/>
</dbReference>
<evidence type="ECO:0000259" key="1">
    <source>
        <dbReference type="SMART" id="SM00579"/>
    </source>
</evidence>
<gene>
    <name evidence="2" type="ORF">FRX31_029032</name>
</gene>
<accession>A0A7J6V9V9</accession>